<dbReference type="PRINTS" id="PR01438">
    <property type="entry name" value="UNVRSLSTRESS"/>
</dbReference>
<evidence type="ECO:0000259" key="2">
    <source>
        <dbReference type="Pfam" id="PF00582"/>
    </source>
</evidence>
<dbReference type="EMBL" id="FNDU01000007">
    <property type="protein sequence ID" value="SDI42357.1"/>
    <property type="molecule type" value="Genomic_DNA"/>
</dbReference>
<evidence type="ECO:0000313" key="3">
    <source>
        <dbReference type="EMBL" id="SDI42357.1"/>
    </source>
</evidence>
<dbReference type="STRING" id="930129.SAMN05216352_107213"/>
<sequence length="137" mass="15252">MFKKILLATDGSDHAIRAAEKAIDLAKCNPESVIHVIYVVDSSKTEVLENWNTTGAQQKRKEKVRPTEEKVKTADISYEVEYLRGEPGPTIVNHANEKDFDVVVLGSRGLNRFQELVLGSVSHKVAKRAHCAVLIIK</sequence>
<dbReference type="InterPro" id="IPR014729">
    <property type="entry name" value="Rossmann-like_a/b/a_fold"/>
</dbReference>
<dbReference type="Proteomes" id="UP000199017">
    <property type="component" value="Unassembled WGS sequence"/>
</dbReference>
<keyword evidence="4" id="KW-1185">Reference proteome</keyword>
<dbReference type="OrthoDB" id="9777884at2"/>
<comment type="similarity">
    <text evidence="1">Belongs to the universal stress protein A family.</text>
</comment>
<name>A0A1G8KG18_9BACI</name>
<dbReference type="Gene3D" id="3.40.50.620">
    <property type="entry name" value="HUPs"/>
    <property type="match status" value="1"/>
</dbReference>
<organism evidence="3 4">
    <name type="scientific">Alteribacillus bidgolensis</name>
    <dbReference type="NCBI Taxonomy" id="930129"/>
    <lineage>
        <taxon>Bacteria</taxon>
        <taxon>Bacillati</taxon>
        <taxon>Bacillota</taxon>
        <taxon>Bacilli</taxon>
        <taxon>Bacillales</taxon>
        <taxon>Bacillaceae</taxon>
        <taxon>Alteribacillus</taxon>
    </lineage>
</organism>
<reference evidence="3 4" key="1">
    <citation type="submission" date="2016-10" db="EMBL/GenBank/DDBJ databases">
        <authorList>
            <person name="de Groot N.N."/>
        </authorList>
    </citation>
    <scope>NUCLEOTIDE SEQUENCE [LARGE SCALE GENOMIC DNA]</scope>
    <source>
        <strain evidence="4">P4B,CCM 7963,CECT 7998,DSM 25260,IBRC-M 10614,KCTC 13821</strain>
    </source>
</reference>
<dbReference type="PANTHER" id="PTHR46268:SF6">
    <property type="entry name" value="UNIVERSAL STRESS PROTEIN UP12"/>
    <property type="match status" value="1"/>
</dbReference>
<protein>
    <submittedName>
        <fullName evidence="3">Nucleotide-binding universal stress protein, UspA family</fullName>
    </submittedName>
</protein>
<dbReference type="AlphaFoldDB" id="A0A1G8KG18"/>
<proteinExistence type="inferred from homology"/>
<dbReference type="SUPFAM" id="SSF52402">
    <property type="entry name" value="Adenine nucleotide alpha hydrolases-like"/>
    <property type="match status" value="1"/>
</dbReference>
<dbReference type="CDD" id="cd00293">
    <property type="entry name" value="USP-like"/>
    <property type="match status" value="1"/>
</dbReference>
<dbReference type="RefSeq" id="WP_091585717.1">
    <property type="nucleotide sequence ID" value="NZ_FNDU01000007.1"/>
</dbReference>
<dbReference type="InterPro" id="IPR006016">
    <property type="entry name" value="UspA"/>
</dbReference>
<dbReference type="Pfam" id="PF00582">
    <property type="entry name" value="Usp"/>
    <property type="match status" value="1"/>
</dbReference>
<dbReference type="PANTHER" id="PTHR46268">
    <property type="entry name" value="STRESS RESPONSE PROTEIN NHAX"/>
    <property type="match status" value="1"/>
</dbReference>
<evidence type="ECO:0000256" key="1">
    <source>
        <dbReference type="ARBA" id="ARBA00008791"/>
    </source>
</evidence>
<feature type="domain" description="UspA" evidence="2">
    <location>
        <begin position="1"/>
        <end position="137"/>
    </location>
</feature>
<gene>
    <name evidence="3" type="ORF">SAMN05216352_107213</name>
</gene>
<accession>A0A1G8KG18</accession>
<evidence type="ECO:0000313" key="4">
    <source>
        <dbReference type="Proteomes" id="UP000199017"/>
    </source>
</evidence>
<dbReference type="InterPro" id="IPR006015">
    <property type="entry name" value="Universal_stress_UspA"/>
</dbReference>